<gene>
    <name evidence="2" type="ORF">B1A_19982</name>
</gene>
<evidence type="ECO:0000313" key="2">
    <source>
        <dbReference type="EMBL" id="EQD31365.1"/>
    </source>
</evidence>
<dbReference type="SMART" id="SM00530">
    <property type="entry name" value="HTH_XRE"/>
    <property type="match status" value="1"/>
</dbReference>
<reference evidence="2" key="2">
    <citation type="journal article" date="2014" name="ISME J.">
        <title>Microbial stratification in low pH oxic and suboxic macroscopic growths along an acid mine drainage.</title>
        <authorList>
            <person name="Mendez-Garcia C."/>
            <person name="Mesa V."/>
            <person name="Sprenger R.R."/>
            <person name="Richter M."/>
            <person name="Diez M.S."/>
            <person name="Solano J."/>
            <person name="Bargiela R."/>
            <person name="Golyshina O.V."/>
            <person name="Manteca A."/>
            <person name="Ramos J.L."/>
            <person name="Gallego J.R."/>
            <person name="Llorente I."/>
            <person name="Martins Dos Santos V.A."/>
            <person name="Jensen O.N."/>
            <person name="Pelaez A.I."/>
            <person name="Sanchez J."/>
            <person name="Ferrer M."/>
        </authorList>
    </citation>
    <scope>NUCLEOTIDE SEQUENCE</scope>
</reference>
<accession>T0ZNK4</accession>
<protein>
    <submittedName>
        <fullName evidence="2">XRE family transcriptional regulator</fullName>
    </submittedName>
</protein>
<dbReference type="Gene3D" id="1.10.260.40">
    <property type="entry name" value="lambda repressor-like DNA-binding domains"/>
    <property type="match status" value="1"/>
</dbReference>
<feature type="domain" description="HTH cro/C1-type" evidence="1">
    <location>
        <begin position="14"/>
        <end position="69"/>
    </location>
</feature>
<dbReference type="SUPFAM" id="SSF47413">
    <property type="entry name" value="lambda repressor-like DNA-binding domains"/>
    <property type="match status" value="1"/>
</dbReference>
<dbReference type="InterPro" id="IPR001387">
    <property type="entry name" value="Cro/C1-type_HTH"/>
</dbReference>
<proteinExistence type="predicted"/>
<evidence type="ECO:0000259" key="1">
    <source>
        <dbReference type="SMART" id="SM00530"/>
    </source>
</evidence>
<organism evidence="2">
    <name type="scientific">mine drainage metagenome</name>
    <dbReference type="NCBI Taxonomy" id="410659"/>
    <lineage>
        <taxon>unclassified sequences</taxon>
        <taxon>metagenomes</taxon>
        <taxon>ecological metagenomes</taxon>
    </lineage>
</organism>
<dbReference type="GO" id="GO:0003677">
    <property type="term" value="F:DNA binding"/>
    <property type="evidence" value="ECO:0007669"/>
    <property type="project" value="InterPro"/>
</dbReference>
<dbReference type="EMBL" id="AUZX01014745">
    <property type="protein sequence ID" value="EQD31365.1"/>
    <property type="molecule type" value="Genomic_DNA"/>
</dbReference>
<dbReference type="InterPro" id="IPR010982">
    <property type="entry name" value="Lambda_DNA-bd_dom_sf"/>
</dbReference>
<dbReference type="AlphaFoldDB" id="T0ZNK4"/>
<sequence length="76" mass="8261">MPGKIQNTKELGVFLRQARKNQKLTQATLSGVMNAGNRLLGEIESGKPTAQVGRVLEVIQLLGYELVLVKRGETLG</sequence>
<comment type="caution">
    <text evidence="2">The sequence shown here is derived from an EMBL/GenBank/DDBJ whole genome shotgun (WGS) entry which is preliminary data.</text>
</comment>
<name>T0ZNK4_9ZZZZ</name>
<reference evidence="2" key="1">
    <citation type="submission" date="2013-08" db="EMBL/GenBank/DDBJ databases">
        <authorList>
            <person name="Mendez C."/>
            <person name="Richter M."/>
            <person name="Ferrer M."/>
            <person name="Sanchez J."/>
        </authorList>
    </citation>
    <scope>NUCLEOTIDE SEQUENCE</scope>
</reference>